<evidence type="ECO:0000256" key="6">
    <source>
        <dbReference type="SAM" id="MobiDB-lite"/>
    </source>
</evidence>
<feature type="domain" description="Ketopantoate reductase N-terminal" evidence="7">
    <location>
        <begin position="116"/>
        <end position="316"/>
    </location>
</feature>
<comment type="similarity">
    <text evidence="1">Belongs to the ketopantoate reductase family.</text>
</comment>
<dbReference type="PANTHER" id="PTHR43765">
    <property type="entry name" value="2-DEHYDROPANTOATE 2-REDUCTASE-RELATED"/>
    <property type="match status" value="1"/>
</dbReference>
<dbReference type="PANTHER" id="PTHR43765:SF2">
    <property type="entry name" value="2-DEHYDROPANTOATE 2-REDUCTASE"/>
    <property type="match status" value="1"/>
</dbReference>
<evidence type="ECO:0000256" key="1">
    <source>
        <dbReference type="ARBA" id="ARBA00007870"/>
    </source>
</evidence>
<evidence type="ECO:0000256" key="4">
    <source>
        <dbReference type="ARBA" id="ARBA00023002"/>
    </source>
</evidence>
<evidence type="ECO:0000313" key="10">
    <source>
        <dbReference type="Proteomes" id="UP000001294"/>
    </source>
</evidence>
<dbReference type="GO" id="GO:0015940">
    <property type="term" value="P:pantothenate biosynthetic process"/>
    <property type="evidence" value="ECO:0007669"/>
    <property type="project" value="InterPro"/>
</dbReference>
<dbReference type="GO" id="GO:0050661">
    <property type="term" value="F:NADP binding"/>
    <property type="evidence" value="ECO:0007669"/>
    <property type="project" value="TreeGrafter"/>
</dbReference>
<dbReference type="Gene3D" id="3.40.50.720">
    <property type="entry name" value="NAD(P)-binding Rossmann-like Domain"/>
    <property type="match status" value="1"/>
</dbReference>
<dbReference type="InterPro" id="IPR003710">
    <property type="entry name" value="ApbA"/>
</dbReference>
<dbReference type="InterPro" id="IPR013752">
    <property type="entry name" value="KPA_reductase"/>
</dbReference>
<feature type="compositionally biased region" description="Basic and acidic residues" evidence="6">
    <location>
        <begin position="191"/>
        <end position="200"/>
    </location>
</feature>
<dbReference type="STRING" id="441960.B6QTE5"/>
<dbReference type="PhylomeDB" id="B6QTE5"/>
<dbReference type="Proteomes" id="UP000001294">
    <property type="component" value="Unassembled WGS sequence"/>
</dbReference>
<reference evidence="10" key="1">
    <citation type="journal article" date="2015" name="Genome Announc.">
        <title>Genome sequence of the AIDS-associated pathogen Penicillium marneffei (ATCC18224) and its near taxonomic relative Talaromyces stipitatus (ATCC10500).</title>
        <authorList>
            <person name="Nierman W.C."/>
            <person name="Fedorova-Abrams N.D."/>
            <person name="Andrianopoulos A."/>
        </authorList>
    </citation>
    <scope>NUCLEOTIDE SEQUENCE [LARGE SCALE GENOMIC DNA]</scope>
    <source>
        <strain evidence="10">ATCC 18224 / CBS 334.59 / QM 7333</strain>
    </source>
</reference>
<dbReference type="Gene3D" id="1.10.1040.10">
    <property type="entry name" value="N-(1-d-carboxylethyl)-l-norvaline Dehydrogenase, domain 2"/>
    <property type="match status" value="1"/>
</dbReference>
<dbReference type="InterPro" id="IPR013332">
    <property type="entry name" value="KPR_N"/>
</dbReference>
<dbReference type="SUPFAM" id="SSF48179">
    <property type="entry name" value="6-phosphogluconate dehydrogenase C-terminal domain-like"/>
    <property type="match status" value="1"/>
</dbReference>
<dbReference type="FunFam" id="1.10.1040.10:FF:000038">
    <property type="entry name" value="Probable 2-dehydropantoate 2-reductase"/>
    <property type="match status" value="1"/>
</dbReference>
<dbReference type="EMBL" id="DS995905">
    <property type="protein sequence ID" value="EEA19586.1"/>
    <property type="molecule type" value="Genomic_DNA"/>
</dbReference>
<dbReference type="GO" id="GO:0008677">
    <property type="term" value="F:2-dehydropantoate 2-reductase activity"/>
    <property type="evidence" value="ECO:0007669"/>
    <property type="project" value="UniProtKB-EC"/>
</dbReference>
<dbReference type="NCBIfam" id="TIGR00745">
    <property type="entry name" value="apbA_panE"/>
    <property type="match status" value="1"/>
</dbReference>
<feature type="domain" description="Ketopantoate reductase C-terminal" evidence="8">
    <location>
        <begin position="360"/>
        <end position="489"/>
    </location>
</feature>
<dbReference type="GO" id="GO:0005739">
    <property type="term" value="C:mitochondrion"/>
    <property type="evidence" value="ECO:0007669"/>
    <property type="project" value="TreeGrafter"/>
</dbReference>
<accession>B6QTE5</accession>
<evidence type="ECO:0000313" key="9">
    <source>
        <dbReference type="EMBL" id="EEA19586.1"/>
    </source>
</evidence>
<dbReference type="Pfam" id="PF08546">
    <property type="entry name" value="ApbA_C"/>
    <property type="match status" value="1"/>
</dbReference>
<protein>
    <recommendedName>
        <fullName evidence="2">2-dehydropantoate 2-reductase</fullName>
        <ecNumber evidence="2">1.1.1.169</ecNumber>
    </recommendedName>
    <alternativeName>
        <fullName evidence="5">Ketopantoate reductase</fullName>
    </alternativeName>
</protein>
<organism evidence="9 10">
    <name type="scientific">Talaromyces marneffei (strain ATCC 18224 / CBS 334.59 / QM 7333)</name>
    <name type="common">Penicillium marneffei</name>
    <dbReference type="NCBI Taxonomy" id="441960"/>
    <lineage>
        <taxon>Eukaryota</taxon>
        <taxon>Fungi</taxon>
        <taxon>Dikarya</taxon>
        <taxon>Ascomycota</taxon>
        <taxon>Pezizomycotina</taxon>
        <taxon>Eurotiomycetes</taxon>
        <taxon>Eurotiomycetidae</taxon>
        <taxon>Eurotiales</taxon>
        <taxon>Trichocomaceae</taxon>
        <taxon>Talaromyces</taxon>
        <taxon>Talaromyces sect. Talaromyces</taxon>
    </lineage>
</organism>
<gene>
    <name evidence="9" type="ORF">PMAA_003740</name>
</gene>
<dbReference type="InterPro" id="IPR013328">
    <property type="entry name" value="6PGD_dom2"/>
</dbReference>
<feature type="region of interest" description="Disordered" evidence="6">
    <location>
        <begin position="191"/>
        <end position="222"/>
    </location>
</feature>
<evidence type="ECO:0000259" key="7">
    <source>
        <dbReference type="Pfam" id="PF02558"/>
    </source>
</evidence>
<evidence type="ECO:0000256" key="3">
    <source>
        <dbReference type="ARBA" id="ARBA00022857"/>
    </source>
</evidence>
<dbReference type="OrthoDB" id="73846at2759"/>
<feature type="compositionally biased region" description="Polar residues" evidence="6">
    <location>
        <begin position="207"/>
        <end position="217"/>
    </location>
</feature>
<dbReference type="SUPFAM" id="SSF51735">
    <property type="entry name" value="NAD(P)-binding Rossmann-fold domains"/>
    <property type="match status" value="1"/>
</dbReference>
<name>B6QTE5_TALMQ</name>
<evidence type="ECO:0000256" key="2">
    <source>
        <dbReference type="ARBA" id="ARBA00013014"/>
    </source>
</evidence>
<dbReference type="HOGENOM" id="CLU_031468_10_3_1"/>
<dbReference type="InterPro" id="IPR050838">
    <property type="entry name" value="Ketopantoate_reductase"/>
</dbReference>
<keyword evidence="4" id="KW-0560">Oxidoreductase</keyword>
<sequence>MNLFDLNGFWYRSLLYKLQHDKLTFALPFINPSCRQFVTTAPNQPPNAVKVHARIVSHPLMRIGTIGTNGLARYQPFIVPWSRSFVSRTGAPNRKWVYRENEEVETPDKGSLSGRIHILGMGNIGCFVAHSLASRMTRPLITLLLHNRDMYERWLQRKQTIRLMTNGSDDNKTGFDVNVLDNKTWYSMPYWDERNPRLSPEEEEENYTSQLETNDAPSSEVDDFTDDEKIECLIVTTKAPLTVKALSSVSHRLTPDSTVLFLQNGMGVIDEVNEKVFPDPSDRPHYLQGIISHGVKMKKPFHIEYTGLGTTSIGNVLSSIPTTTDGKPSNTPWAPSTKYLARTLTLTAPLVAVAKSPIAILQDQLEKLAMNCVINPLTALLDVKNGELLYNYHMTRSMRMLLAEISTVICALPELDGVPGVKERFSTERLKARVIKLANATAQNTSSMLQDVHAMKTTEIEYINGYIVRRGNELGIRCALNYMIMQLVLGRNQISKLREAGAVPLSPLEVEEMEGEEGL</sequence>
<keyword evidence="3" id="KW-0521">NADP</keyword>
<proteinExistence type="inferred from homology"/>
<dbReference type="InterPro" id="IPR036291">
    <property type="entry name" value="NAD(P)-bd_dom_sf"/>
</dbReference>
<dbReference type="AlphaFoldDB" id="B6QTE5"/>
<evidence type="ECO:0000256" key="5">
    <source>
        <dbReference type="ARBA" id="ARBA00032024"/>
    </source>
</evidence>
<keyword evidence="10" id="KW-1185">Reference proteome</keyword>
<evidence type="ECO:0000259" key="8">
    <source>
        <dbReference type="Pfam" id="PF08546"/>
    </source>
</evidence>
<dbReference type="EC" id="1.1.1.169" evidence="2"/>
<dbReference type="Pfam" id="PF02558">
    <property type="entry name" value="ApbA"/>
    <property type="match status" value="1"/>
</dbReference>
<dbReference type="VEuPathDB" id="FungiDB:PMAA_003740"/>
<dbReference type="InterPro" id="IPR008927">
    <property type="entry name" value="6-PGluconate_DH-like_C_sf"/>
</dbReference>